<evidence type="ECO:0000313" key="2">
    <source>
        <dbReference type="EMBL" id="CAF4840281.1"/>
    </source>
</evidence>
<dbReference type="EMBL" id="CAJOBI010158204">
    <property type="protein sequence ID" value="CAF4840281.1"/>
    <property type="molecule type" value="Genomic_DNA"/>
</dbReference>
<dbReference type="EMBL" id="CAJOBI010174377">
    <property type="protein sequence ID" value="CAF4901629.1"/>
    <property type="molecule type" value="Genomic_DNA"/>
</dbReference>
<reference evidence="1" key="1">
    <citation type="submission" date="2021-02" db="EMBL/GenBank/DDBJ databases">
        <authorList>
            <person name="Nowell W R."/>
        </authorList>
    </citation>
    <scope>NUCLEOTIDE SEQUENCE</scope>
</reference>
<proteinExistence type="predicted"/>
<dbReference type="PANTHER" id="PTHR23516">
    <property type="entry name" value="SAM (S-ADENOSYL METHIONINE) TRANSPORTER"/>
    <property type="match status" value="1"/>
</dbReference>
<dbReference type="GO" id="GO:0015098">
    <property type="term" value="F:molybdate ion transmembrane transporter activity"/>
    <property type="evidence" value="ECO:0007669"/>
    <property type="project" value="InterPro"/>
</dbReference>
<dbReference type="Proteomes" id="UP000681720">
    <property type="component" value="Unassembled WGS sequence"/>
</dbReference>
<accession>A0A8S3AI95</accession>
<dbReference type="AlphaFoldDB" id="A0A8S3AI95"/>
<dbReference type="GO" id="GO:0016020">
    <property type="term" value="C:membrane"/>
    <property type="evidence" value="ECO:0007669"/>
    <property type="project" value="InterPro"/>
</dbReference>
<organism evidence="1 5">
    <name type="scientific">Rotaria magnacalcarata</name>
    <dbReference type="NCBI Taxonomy" id="392030"/>
    <lineage>
        <taxon>Eukaryota</taxon>
        <taxon>Metazoa</taxon>
        <taxon>Spiralia</taxon>
        <taxon>Gnathifera</taxon>
        <taxon>Rotifera</taxon>
        <taxon>Eurotatoria</taxon>
        <taxon>Bdelloidea</taxon>
        <taxon>Philodinida</taxon>
        <taxon>Philodinidae</taxon>
        <taxon>Rotaria</taxon>
    </lineage>
</organism>
<dbReference type="EMBL" id="CAJOBJ010163589">
    <property type="protein sequence ID" value="CAF4855835.1"/>
    <property type="molecule type" value="Genomic_DNA"/>
</dbReference>
<gene>
    <name evidence="1" type="ORF">BYL167_LOCUS44755</name>
    <name evidence="3" type="ORF">GIL414_LOCUS49629</name>
    <name evidence="2" type="ORF">SMN809_LOCUS48905</name>
    <name evidence="4" type="ORF">SMN809_LOCUS51778</name>
</gene>
<comment type="caution">
    <text evidence="1">The sequence shown here is derived from an EMBL/GenBank/DDBJ whole genome shotgun (WGS) entry which is preliminary data.</text>
</comment>
<dbReference type="Proteomes" id="UP000676336">
    <property type="component" value="Unassembled WGS sequence"/>
</dbReference>
<protein>
    <submittedName>
        <fullName evidence="1">Uncharacterized protein</fullName>
    </submittedName>
</protein>
<name>A0A8S3AI95_9BILA</name>
<dbReference type="InterPro" id="IPR008509">
    <property type="entry name" value="MOT2/MFSD5"/>
</dbReference>
<dbReference type="Pfam" id="PF05631">
    <property type="entry name" value="MFS_5"/>
    <property type="match status" value="1"/>
</dbReference>
<sequence>MATSILFSAFESWLVSEHRRRNLESKTLETIFGNAYFGNSVVAILSGIIAQIAANT</sequence>
<feature type="non-terminal residue" evidence="1">
    <location>
        <position position="1"/>
    </location>
</feature>
<dbReference type="Proteomes" id="UP000681967">
    <property type="component" value="Unassembled WGS sequence"/>
</dbReference>
<evidence type="ECO:0000313" key="4">
    <source>
        <dbReference type="EMBL" id="CAF4901629.1"/>
    </source>
</evidence>
<evidence type="ECO:0000313" key="1">
    <source>
        <dbReference type="EMBL" id="CAF4717933.1"/>
    </source>
</evidence>
<evidence type="ECO:0000313" key="3">
    <source>
        <dbReference type="EMBL" id="CAF4855835.1"/>
    </source>
</evidence>
<dbReference type="PANTHER" id="PTHR23516:SF23">
    <property type="entry name" value="MOLYBDATE-ANION TRANSPORTER"/>
    <property type="match status" value="1"/>
</dbReference>
<evidence type="ECO:0000313" key="5">
    <source>
        <dbReference type="Proteomes" id="UP000681967"/>
    </source>
</evidence>
<dbReference type="EMBL" id="CAJOBH010122422">
    <property type="protein sequence ID" value="CAF4717933.1"/>
    <property type="molecule type" value="Genomic_DNA"/>
</dbReference>